<reference evidence="4 5" key="1">
    <citation type="submission" date="2016-05" db="EMBL/GenBank/DDBJ databases">
        <title>A degradative enzymes factory behind the ericoid mycorrhizal symbiosis.</title>
        <authorList>
            <consortium name="DOE Joint Genome Institute"/>
            <person name="Martino E."/>
            <person name="Morin E."/>
            <person name="Grelet G."/>
            <person name="Kuo A."/>
            <person name="Kohler A."/>
            <person name="Daghino S."/>
            <person name="Barry K."/>
            <person name="Choi C."/>
            <person name="Cichocki N."/>
            <person name="Clum A."/>
            <person name="Copeland A."/>
            <person name="Hainaut M."/>
            <person name="Haridas S."/>
            <person name="Labutti K."/>
            <person name="Lindquist E."/>
            <person name="Lipzen A."/>
            <person name="Khouja H.-R."/>
            <person name="Murat C."/>
            <person name="Ohm R."/>
            <person name="Olson A."/>
            <person name="Spatafora J."/>
            <person name="Veneault-Fourrey C."/>
            <person name="Henrissat B."/>
            <person name="Grigoriev I."/>
            <person name="Martin F."/>
            <person name="Perotto S."/>
        </authorList>
    </citation>
    <scope>NUCLEOTIDE SEQUENCE [LARGE SCALE GENOMIC DNA]</scope>
    <source>
        <strain evidence="4 5">UAMH 7357</strain>
    </source>
</reference>
<keyword evidence="3" id="KW-0472">Membrane</keyword>
<sequence length="678" mass="76615">MPGFDQQYSSPVKHHKVRPNSPKKKVSFNQSEKEDTAASNGSIEMMWTTPNARNSTSFDPKRTVSTPEQRLETFKKEHNKTLSERRISSVQRELNSLKPLTPEGKKPVWVPENTEVLSQNLESLLRAARYTPETRRSAMAPITPNTAQTSTGSPTKKGKKRPRPNDDFDEYKENKTPGSNKRPATRSTTASVRKSVVKSLLKLPLNHVVQVKPKVDLASLAPQPLRISYKPHPLEDHSDAWYTDMFRRLFRQTEQFVTRYFGVHNLDAGKFFEPWGAEMTDEFVTWAEQVAEPDLNRGTGTWDDLLRETRQRKWLVMGVLMRILTVKIFEVDLFGASKEQAELLHGISRALVGREGFGRQALRAETARTIMGRNAVTENFYPSVAKLTAQISLLLKPLTDYLYGMQPRLGVPLPTIEDQYQELHNLVSTAAYLSLCTKLSATIFTFNDISPGTHWDDKDHYNLEADLYFQSRKAVFENYEHQRKAWNERLKKMNAEIDALKNAGKEDTRAGDKPPQALAAHQTAIPSDPGRDYRAMCKIGVWPVITRYKPGGDEDDEKGECSRFVREKDGFRILQLAKGAVVLYYGWNGGKDAHGSWLPNPAGERVGLRAWVRGKTEERKGLRDKGKVVAGLGAAAVGVMVLGGYGMLTERFPVMEGMNYVEAARFVACQVFRIYHGP</sequence>
<accession>A0A2J6PQU0</accession>
<feature type="compositionally biased region" description="Polar residues" evidence="2">
    <location>
        <begin position="1"/>
        <end position="10"/>
    </location>
</feature>
<keyword evidence="1" id="KW-0175">Coiled coil</keyword>
<feature type="compositionally biased region" description="Basic residues" evidence="2">
    <location>
        <begin position="12"/>
        <end position="26"/>
    </location>
</feature>
<dbReference type="EMBL" id="KZ613506">
    <property type="protein sequence ID" value="PMD16397.1"/>
    <property type="molecule type" value="Genomic_DNA"/>
</dbReference>
<keyword evidence="3" id="KW-1133">Transmembrane helix</keyword>
<keyword evidence="5" id="KW-1185">Reference proteome</keyword>
<feature type="compositionally biased region" description="Polar residues" evidence="2">
    <location>
        <begin position="37"/>
        <end position="68"/>
    </location>
</feature>
<feature type="region of interest" description="Disordered" evidence="2">
    <location>
        <begin position="133"/>
        <end position="191"/>
    </location>
</feature>
<evidence type="ECO:0000256" key="2">
    <source>
        <dbReference type="SAM" id="MobiDB-lite"/>
    </source>
</evidence>
<feature type="region of interest" description="Disordered" evidence="2">
    <location>
        <begin position="1"/>
        <end position="88"/>
    </location>
</feature>
<dbReference type="OrthoDB" id="309640at2759"/>
<evidence type="ECO:0000256" key="1">
    <source>
        <dbReference type="SAM" id="Coils"/>
    </source>
</evidence>
<feature type="coiled-coil region" evidence="1">
    <location>
        <begin position="476"/>
        <end position="503"/>
    </location>
</feature>
<dbReference type="Proteomes" id="UP000235672">
    <property type="component" value="Unassembled WGS sequence"/>
</dbReference>
<dbReference type="AlphaFoldDB" id="A0A2J6PQU0"/>
<evidence type="ECO:0000313" key="4">
    <source>
        <dbReference type="EMBL" id="PMD16397.1"/>
    </source>
</evidence>
<evidence type="ECO:0000313" key="5">
    <source>
        <dbReference type="Proteomes" id="UP000235672"/>
    </source>
</evidence>
<feature type="transmembrane region" description="Helical" evidence="3">
    <location>
        <begin position="628"/>
        <end position="648"/>
    </location>
</feature>
<feature type="compositionally biased region" description="Basic and acidic residues" evidence="2">
    <location>
        <begin position="163"/>
        <end position="175"/>
    </location>
</feature>
<protein>
    <submittedName>
        <fullName evidence="4">Uncharacterized protein</fullName>
    </submittedName>
</protein>
<keyword evidence="3" id="KW-0812">Transmembrane</keyword>
<proteinExistence type="predicted"/>
<dbReference type="STRING" id="1745343.A0A2J6PQU0"/>
<evidence type="ECO:0000256" key="3">
    <source>
        <dbReference type="SAM" id="Phobius"/>
    </source>
</evidence>
<organism evidence="4 5">
    <name type="scientific">Hyaloscypha hepaticicola</name>
    <dbReference type="NCBI Taxonomy" id="2082293"/>
    <lineage>
        <taxon>Eukaryota</taxon>
        <taxon>Fungi</taxon>
        <taxon>Dikarya</taxon>
        <taxon>Ascomycota</taxon>
        <taxon>Pezizomycotina</taxon>
        <taxon>Leotiomycetes</taxon>
        <taxon>Helotiales</taxon>
        <taxon>Hyaloscyphaceae</taxon>
        <taxon>Hyaloscypha</taxon>
    </lineage>
</organism>
<gene>
    <name evidence="4" type="ORF">NA56DRAFT_633488</name>
</gene>
<name>A0A2J6PQU0_9HELO</name>
<feature type="compositionally biased region" description="Basic and acidic residues" evidence="2">
    <location>
        <begin position="69"/>
        <end position="87"/>
    </location>
</feature>